<feature type="transmembrane region" description="Helical" evidence="1">
    <location>
        <begin position="52"/>
        <end position="75"/>
    </location>
</feature>
<reference evidence="3 4" key="1">
    <citation type="submission" date="2019-07" db="EMBL/GenBank/DDBJ databases">
        <title>Tepidimonas charontis SPSP-6 draft genome.</title>
        <authorList>
            <person name="Da Costa M.S."/>
            <person name="Froufe H.J.C."/>
            <person name="Egas C."/>
            <person name="Albuquerque L."/>
        </authorList>
    </citation>
    <scope>NUCLEOTIDE SEQUENCE [LARGE SCALE GENOMIC DNA]</scope>
    <source>
        <strain evidence="3 4">SPSP-6</strain>
    </source>
</reference>
<evidence type="ECO:0000313" key="4">
    <source>
        <dbReference type="Proteomes" id="UP000318294"/>
    </source>
</evidence>
<dbReference type="Proteomes" id="UP000318294">
    <property type="component" value="Unassembled WGS sequence"/>
</dbReference>
<gene>
    <name evidence="3" type="ORF">Tchar_00927</name>
</gene>
<keyword evidence="1" id="KW-0472">Membrane</keyword>
<accession>A0A554XH51</accession>
<dbReference type="InterPro" id="IPR007039">
    <property type="entry name" value="TrbC/VirB2"/>
</dbReference>
<feature type="chain" id="PRO_5021922153" evidence="2">
    <location>
        <begin position="37"/>
        <end position="117"/>
    </location>
</feature>
<sequence>MKKLFERVRNTYIVKKARHTAAIAAASALAAPAAFAGTGLPWDSAVTTIRNNLTGPVATAISVVAFLAAGATLVFGGDELGNIAKRLLYIVLGIALIVLGNNFLTTLGLVNSGGLLF</sequence>
<proteinExistence type="predicted"/>
<keyword evidence="1" id="KW-0812">Transmembrane</keyword>
<feature type="transmembrane region" description="Helical" evidence="1">
    <location>
        <begin position="87"/>
        <end position="110"/>
    </location>
</feature>
<keyword evidence="2" id="KW-0732">Signal</keyword>
<evidence type="ECO:0000256" key="1">
    <source>
        <dbReference type="SAM" id="Phobius"/>
    </source>
</evidence>
<evidence type="ECO:0000256" key="2">
    <source>
        <dbReference type="SAM" id="SignalP"/>
    </source>
</evidence>
<keyword evidence="4" id="KW-1185">Reference proteome</keyword>
<organism evidence="3 4">
    <name type="scientific">Tepidimonas charontis</name>
    <dbReference type="NCBI Taxonomy" id="2267262"/>
    <lineage>
        <taxon>Bacteria</taxon>
        <taxon>Pseudomonadati</taxon>
        <taxon>Pseudomonadota</taxon>
        <taxon>Betaproteobacteria</taxon>
        <taxon>Burkholderiales</taxon>
        <taxon>Tepidimonas</taxon>
    </lineage>
</organism>
<name>A0A554XH51_9BURK</name>
<protein>
    <submittedName>
        <fullName evidence="3">TrbC/VIRB2 family protein</fullName>
    </submittedName>
</protein>
<keyword evidence="1" id="KW-1133">Transmembrane helix</keyword>
<dbReference type="Pfam" id="PF04956">
    <property type="entry name" value="TrbC"/>
    <property type="match status" value="1"/>
</dbReference>
<dbReference type="OrthoDB" id="9154543at2"/>
<dbReference type="EMBL" id="VJON01000010">
    <property type="protein sequence ID" value="TSE35138.1"/>
    <property type="molecule type" value="Genomic_DNA"/>
</dbReference>
<dbReference type="AlphaFoldDB" id="A0A554XH51"/>
<comment type="caution">
    <text evidence="3">The sequence shown here is derived from an EMBL/GenBank/DDBJ whole genome shotgun (WGS) entry which is preliminary data.</text>
</comment>
<evidence type="ECO:0000313" key="3">
    <source>
        <dbReference type="EMBL" id="TSE35138.1"/>
    </source>
</evidence>
<feature type="signal peptide" evidence="2">
    <location>
        <begin position="1"/>
        <end position="36"/>
    </location>
</feature>
<dbReference type="RefSeq" id="WP_144327914.1">
    <property type="nucleotide sequence ID" value="NZ_VJON01000010.1"/>
</dbReference>